<protein>
    <submittedName>
        <fullName evidence="1">Uncharacterized protein</fullName>
    </submittedName>
</protein>
<dbReference type="Proteomes" id="UP001501479">
    <property type="component" value="Unassembled WGS sequence"/>
</dbReference>
<sequence>MSVIYQWRVVGGGCVASELEFENDQMFIQVGITPPPSRKVLGLVWIAGVKGPCMDNRRFYVQFTVGGRGRLGT</sequence>
<comment type="caution">
    <text evidence="1">The sequence shown here is derived from an EMBL/GenBank/DDBJ whole genome shotgun (WGS) entry which is preliminary data.</text>
</comment>
<accession>A0ABP7D4Y1</accession>
<evidence type="ECO:0000313" key="2">
    <source>
        <dbReference type="Proteomes" id="UP001501479"/>
    </source>
</evidence>
<organism evidence="1 2">
    <name type="scientific">Oceanisphaera sediminis</name>
    <dbReference type="NCBI Taxonomy" id="981381"/>
    <lineage>
        <taxon>Bacteria</taxon>
        <taxon>Pseudomonadati</taxon>
        <taxon>Pseudomonadota</taxon>
        <taxon>Gammaproteobacteria</taxon>
        <taxon>Aeromonadales</taxon>
        <taxon>Aeromonadaceae</taxon>
        <taxon>Oceanisphaera</taxon>
    </lineage>
</organism>
<dbReference type="EMBL" id="BAABDS010000002">
    <property type="protein sequence ID" value="GAA3698806.1"/>
    <property type="molecule type" value="Genomic_DNA"/>
</dbReference>
<gene>
    <name evidence="1" type="ORF">GCM10022421_01280</name>
</gene>
<name>A0ABP7D4Y1_9GAMM</name>
<keyword evidence="2" id="KW-1185">Reference proteome</keyword>
<reference evidence="2" key="1">
    <citation type="journal article" date="2019" name="Int. J. Syst. Evol. Microbiol.">
        <title>The Global Catalogue of Microorganisms (GCM) 10K type strain sequencing project: providing services to taxonomists for standard genome sequencing and annotation.</title>
        <authorList>
            <consortium name="The Broad Institute Genomics Platform"/>
            <consortium name="The Broad Institute Genome Sequencing Center for Infectious Disease"/>
            <person name="Wu L."/>
            <person name="Ma J."/>
        </authorList>
    </citation>
    <scope>NUCLEOTIDE SEQUENCE [LARGE SCALE GENOMIC DNA]</scope>
    <source>
        <strain evidence="2">JCM 17329</strain>
    </source>
</reference>
<evidence type="ECO:0000313" key="1">
    <source>
        <dbReference type="EMBL" id="GAA3698806.1"/>
    </source>
</evidence>
<proteinExistence type="predicted"/>